<dbReference type="Gene3D" id="3.40.30.10">
    <property type="entry name" value="Glutaredoxin"/>
    <property type="match status" value="1"/>
</dbReference>
<dbReference type="PANTHER" id="PTHR44051:SF8">
    <property type="entry name" value="GLUTATHIONE S-TRANSFERASE GSTA"/>
    <property type="match status" value="1"/>
</dbReference>
<evidence type="ECO:0000313" key="4">
    <source>
        <dbReference type="EMBL" id="TQV83770.1"/>
    </source>
</evidence>
<feature type="domain" description="GST N-terminal" evidence="2">
    <location>
        <begin position="1"/>
        <end position="84"/>
    </location>
</feature>
<dbReference type="SUPFAM" id="SSF52833">
    <property type="entry name" value="Thioredoxin-like"/>
    <property type="match status" value="1"/>
</dbReference>
<dbReference type="InterPro" id="IPR004046">
    <property type="entry name" value="GST_C"/>
</dbReference>
<comment type="caution">
    <text evidence="4">The sequence shown here is derived from an EMBL/GenBank/DDBJ whole genome shotgun (WGS) entry which is preliminary data.</text>
</comment>
<dbReference type="SFLD" id="SFLDS00019">
    <property type="entry name" value="Glutathione_Transferase_(cytos"/>
    <property type="match status" value="1"/>
</dbReference>
<dbReference type="Gene3D" id="1.20.1050.10">
    <property type="match status" value="1"/>
</dbReference>
<dbReference type="PANTHER" id="PTHR44051">
    <property type="entry name" value="GLUTATHIONE S-TRANSFERASE-RELATED"/>
    <property type="match status" value="1"/>
</dbReference>
<dbReference type="GO" id="GO:0016740">
    <property type="term" value="F:transferase activity"/>
    <property type="evidence" value="ECO:0007669"/>
    <property type="project" value="UniProtKB-KW"/>
</dbReference>
<dbReference type="CDD" id="cd03188">
    <property type="entry name" value="GST_C_Beta"/>
    <property type="match status" value="1"/>
</dbReference>
<dbReference type="OrthoDB" id="7583243at2"/>
<dbReference type="Pfam" id="PF00043">
    <property type="entry name" value="GST_C"/>
    <property type="match status" value="1"/>
</dbReference>
<evidence type="ECO:0000259" key="3">
    <source>
        <dbReference type="PROSITE" id="PS50405"/>
    </source>
</evidence>
<evidence type="ECO:0000259" key="2">
    <source>
        <dbReference type="PROSITE" id="PS50404"/>
    </source>
</evidence>
<organism evidence="4 5">
    <name type="scientific">Denitrobaculum tricleocarpae</name>
    <dbReference type="NCBI Taxonomy" id="2591009"/>
    <lineage>
        <taxon>Bacteria</taxon>
        <taxon>Pseudomonadati</taxon>
        <taxon>Pseudomonadota</taxon>
        <taxon>Alphaproteobacteria</taxon>
        <taxon>Rhodospirillales</taxon>
        <taxon>Rhodospirillaceae</taxon>
        <taxon>Denitrobaculum</taxon>
    </lineage>
</organism>
<dbReference type="PROSITE" id="PS50404">
    <property type="entry name" value="GST_NTER"/>
    <property type="match status" value="1"/>
</dbReference>
<dbReference type="SUPFAM" id="SSF47616">
    <property type="entry name" value="GST C-terminal domain-like"/>
    <property type="match status" value="1"/>
</dbReference>
<comment type="similarity">
    <text evidence="1">Belongs to the GST superfamily.</text>
</comment>
<dbReference type="Pfam" id="PF02798">
    <property type="entry name" value="GST_N"/>
    <property type="match status" value="1"/>
</dbReference>
<dbReference type="SFLD" id="SFLDG01150">
    <property type="entry name" value="Main.1:_Beta-like"/>
    <property type="match status" value="1"/>
</dbReference>
<dbReference type="InterPro" id="IPR040079">
    <property type="entry name" value="Glutathione_S-Trfase"/>
</dbReference>
<dbReference type="CDD" id="cd03057">
    <property type="entry name" value="GST_N_Beta"/>
    <property type="match status" value="1"/>
</dbReference>
<dbReference type="EMBL" id="VHSH01000001">
    <property type="protein sequence ID" value="TQV83770.1"/>
    <property type="molecule type" value="Genomic_DNA"/>
</dbReference>
<dbReference type="InterPro" id="IPR004045">
    <property type="entry name" value="Glutathione_S-Trfase_N"/>
</dbReference>
<accession>A0A545U2R7</accession>
<keyword evidence="5" id="KW-1185">Reference proteome</keyword>
<evidence type="ECO:0000256" key="1">
    <source>
        <dbReference type="RuleBase" id="RU003494"/>
    </source>
</evidence>
<dbReference type="InterPro" id="IPR010987">
    <property type="entry name" value="Glutathione-S-Trfase_C-like"/>
</dbReference>
<dbReference type="RefSeq" id="WP_142895005.1">
    <property type="nucleotide sequence ID" value="NZ_ML660052.1"/>
</dbReference>
<proteinExistence type="inferred from homology"/>
<reference evidence="4 5" key="1">
    <citation type="submission" date="2019-06" db="EMBL/GenBank/DDBJ databases">
        <title>Whole genome sequence for Rhodospirillaceae sp. R148.</title>
        <authorList>
            <person name="Wang G."/>
        </authorList>
    </citation>
    <scope>NUCLEOTIDE SEQUENCE [LARGE SCALE GENOMIC DNA]</scope>
    <source>
        <strain evidence="4 5">R148</strain>
    </source>
</reference>
<name>A0A545U2R7_9PROT</name>
<dbReference type="PROSITE" id="PS50405">
    <property type="entry name" value="GST_CTER"/>
    <property type="match status" value="1"/>
</dbReference>
<dbReference type="InterPro" id="IPR036249">
    <property type="entry name" value="Thioredoxin-like_sf"/>
</dbReference>
<protein>
    <submittedName>
        <fullName evidence="4">Glutathione S-transferase family protein</fullName>
    </submittedName>
</protein>
<keyword evidence="4" id="KW-0808">Transferase</keyword>
<dbReference type="Proteomes" id="UP000315252">
    <property type="component" value="Unassembled WGS sequence"/>
</dbReference>
<sequence length="215" mass="24232">MLQLYYYPGNASITPHMLLEELGVSYELKFVDRTKKEHKTPEYLALHPSGLIPVLIDGEGADRLVLHETVAVCLHILDRNPDSEWTPALGSPERAQLYKWLCYMTNTIQSTYLMYFYSHRYTTDQAGKDAVAAAAEARLNGSFDILEAALEGKPYLLGEQISVCDLYLLMLSRWGRGMTRPPRSLTNTGALIERLLERPAVKRTIEQEGVAPPFA</sequence>
<feature type="domain" description="GST C-terminal" evidence="3">
    <location>
        <begin position="90"/>
        <end position="214"/>
    </location>
</feature>
<evidence type="ECO:0000313" key="5">
    <source>
        <dbReference type="Proteomes" id="UP000315252"/>
    </source>
</evidence>
<gene>
    <name evidence="4" type="ORF">FKG95_04095</name>
</gene>
<dbReference type="InterPro" id="IPR036282">
    <property type="entry name" value="Glutathione-S-Trfase_C_sf"/>
</dbReference>
<dbReference type="SFLD" id="SFLDG00358">
    <property type="entry name" value="Main_(cytGST)"/>
    <property type="match status" value="1"/>
</dbReference>
<dbReference type="AlphaFoldDB" id="A0A545U2R7"/>